<dbReference type="GO" id="GO:0046872">
    <property type="term" value="F:metal ion binding"/>
    <property type="evidence" value="ECO:0007669"/>
    <property type="project" value="UniProtKB-KW"/>
</dbReference>
<evidence type="ECO:0000256" key="6">
    <source>
        <dbReference type="ARBA" id="ARBA00022801"/>
    </source>
</evidence>
<evidence type="ECO:0000256" key="7">
    <source>
        <dbReference type="ARBA" id="ARBA00023242"/>
    </source>
</evidence>
<protein>
    <recommendedName>
        <fullName evidence="8">DDE Tnp4 domain-containing protein</fullName>
    </recommendedName>
</protein>
<reference evidence="9 10" key="1">
    <citation type="submission" date="2024-04" db="EMBL/GenBank/DDBJ databases">
        <title>The reference genome of an endangered Asteraceae, Deinandra increscens subsp. villosa, native to the Central Coast of California.</title>
        <authorList>
            <person name="Guilliams M."/>
            <person name="Hasenstab-Lehman K."/>
            <person name="Meyer R."/>
            <person name="Mcevoy S."/>
        </authorList>
    </citation>
    <scope>NUCLEOTIDE SEQUENCE [LARGE SCALE GENOMIC DNA]</scope>
    <source>
        <tissue evidence="9">Leaf</tissue>
    </source>
</reference>
<comment type="similarity">
    <text evidence="3">Belongs to the HARBI1 family.</text>
</comment>
<dbReference type="EMBL" id="JBCNJP010000023">
    <property type="protein sequence ID" value="KAK9057643.1"/>
    <property type="molecule type" value="Genomic_DNA"/>
</dbReference>
<evidence type="ECO:0000313" key="9">
    <source>
        <dbReference type="EMBL" id="KAK9057643.1"/>
    </source>
</evidence>
<dbReference type="Pfam" id="PF13359">
    <property type="entry name" value="DDE_Tnp_4"/>
    <property type="match status" value="1"/>
</dbReference>
<dbReference type="GO" id="GO:0004518">
    <property type="term" value="F:nuclease activity"/>
    <property type="evidence" value="ECO:0007669"/>
    <property type="project" value="UniProtKB-KW"/>
</dbReference>
<dbReference type="PANTHER" id="PTHR22930">
    <property type="match status" value="1"/>
</dbReference>
<keyword evidence="6" id="KW-0378">Hydrolase</keyword>
<sequence length="318" mass="35637">MIYGYTTFTFSDGKPMSLNDQVAISLTRLGSADSTINLATLFETNDLTVDAVTWQFVEALEARGAHHVSWPLDIAQTKLRFESIGGMPNCCGAIETTHMKMYFHESEGEKDAWLDSKNNNSMKLQVIVDPAMRFLDVVSGFPGRMSKDIILHESEFFNLAQTGEILTGNEVELPGGTKIPEYLVGDSGFRLLPWLITPYHDDGKLTENQTEYNKKHLATRVVAGCALKKLKGVWAVIEGGMWRPDRHKLPRIIFACCILHNIQIDMEGDGVSNESNEFMNSFDHDPGYPPEKSTLPDDENALVVRDKLCLYLEGMLRV</sequence>
<comment type="caution">
    <text evidence="9">The sequence shown here is derived from an EMBL/GenBank/DDBJ whole genome shotgun (WGS) entry which is preliminary data.</text>
</comment>
<comment type="cofactor">
    <cofactor evidence="1">
        <name>a divalent metal cation</name>
        <dbReference type="ChEBI" id="CHEBI:60240"/>
    </cofactor>
</comment>
<dbReference type="GO" id="GO:0005634">
    <property type="term" value="C:nucleus"/>
    <property type="evidence" value="ECO:0007669"/>
    <property type="project" value="UniProtKB-SubCell"/>
</dbReference>
<keyword evidence="4" id="KW-0540">Nuclease</keyword>
<evidence type="ECO:0000256" key="1">
    <source>
        <dbReference type="ARBA" id="ARBA00001968"/>
    </source>
</evidence>
<evidence type="ECO:0000313" key="10">
    <source>
        <dbReference type="Proteomes" id="UP001408789"/>
    </source>
</evidence>
<proteinExistence type="inferred from homology"/>
<evidence type="ECO:0000256" key="3">
    <source>
        <dbReference type="ARBA" id="ARBA00006958"/>
    </source>
</evidence>
<evidence type="ECO:0000256" key="2">
    <source>
        <dbReference type="ARBA" id="ARBA00004123"/>
    </source>
</evidence>
<organism evidence="9 10">
    <name type="scientific">Deinandra increscens subsp. villosa</name>
    <dbReference type="NCBI Taxonomy" id="3103831"/>
    <lineage>
        <taxon>Eukaryota</taxon>
        <taxon>Viridiplantae</taxon>
        <taxon>Streptophyta</taxon>
        <taxon>Embryophyta</taxon>
        <taxon>Tracheophyta</taxon>
        <taxon>Spermatophyta</taxon>
        <taxon>Magnoliopsida</taxon>
        <taxon>eudicotyledons</taxon>
        <taxon>Gunneridae</taxon>
        <taxon>Pentapetalae</taxon>
        <taxon>asterids</taxon>
        <taxon>campanulids</taxon>
        <taxon>Asterales</taxon>
        <taxon>Asteraceae</taxon>
        <taxon>Asteroideae</taxon>
        <taxon>Heliantheae alliance</taxon>
        <taxon>Madieae</taxon>
        <taxon>Madiinae</taxon>
        <taxon>Deinandra</taxon>
    </lineage>
</organism>
<feature type="domain" description="DDE Tnp4" evidence="8">
    <location>
        <begin position="107"/>
        <end position="261"/>
    </location>
</feature>
<name>A0AAP0GP40_9ASTR</name>
<dbReference type="Proteomes" id="UP001408789">
    <property type="component" value="Unassembled WGS sequence"/>
</dbReference>
<keyword evidence="5" id="KW-0479">Metal-binding</keyword>
<dbReference type="GO" id="GO:0016787">
    <property type="term" value="F:hydrolase activity"/>
    <property type="evidence" value="ECO:0007669"/>
    <property type="project" value="UniProtKB-KW"/>
</dbReference>
<keyword evidence="7" id="KW-0539">Nucleus</keyword>
<dbReference type="InterPro" id="IPR027806">
    <property type="entry name" value="HARBI1_dom"/>
</dbReference>
<evidence type="ECO:0000256" key="5">
    <source>
        <dbReference type="ARBA" id="ARBA00022723"/>
    </source>
</evidence>
<gene>
    <name evidence="9" type="ORF">SSX86_022479</name>
</gene>
<dbReference type="AlphaFoldDB" id="A0AAP0GP40"/>
<dbReference type="InterPro" id="IPR045249">
    <property type="entry name" value="HARBI1-like"/>
</dbReference>
<comment type="subcellular location">
    <subcellularLocation>
        <location evidence="2">Nucleus</location>
    </subcellularLocation>
</comment>
<evidence type="ECO:0000256" key="4">
    <source>
        <dbReference type="ARBA" id="ARBA00022722"/>
    </source>
</evidence>
<evidence type="ECO:0000259" key="8">
    <source>
        <dbReference type="Pfam" id="PF13359"/>
    </source>
</evidence>
<dbReference type="PANTHER" id="PTHR22930:SF291">
    <property type="entry name" value="EXPRESSED PROTEIN"/>
    <property type="match status" value="1"/>
</dbReference>
<accession>A0AAP0GP40</accession>
<keyword evidence="10" id="KW-1185">Reference proteome</keyword>